<name>A0A2H3BNJ4_9AGAR</name>
<accession>A0A2H3BNJ4</accession>
<gene>
    <name evidence="1" type="ORF">ARMSODRAFT_759977</name>
</gene>
<protein>
    <submittedName>
        <fullName evidence="1">Uncharacterized protein</fullName>
    </submittedName>
</protein>
<organism evidence="1 2">
    <name type="scientific">Armillaria solidipes</name>
    <dbReference type="NCBI Taxonomy" id="1076256"/>
    <lineage>
        <taxon>Eukaryota</taxon>
        <taxon>Fungi</taxon>
        <taxon>Dikarya</taxon>
        <taxon>Basidiomycota</taxon>
        <taxon>Agaricomycotina</taxon>
        <taxon>Agaricomycetes</taxon>
        <taxon>Agaricomycetidae</taxon>
        <taxon>Agaricales</taxon>
        <taxon>Marasmiineae</taxon>
        <taxon>Physalacriaceae</taxon>
        <taxon>Armillaria</taxon>
    </lineage>
</organism>
<reference evidence="2" key="1">
    <citation type="journal article" date="2017" name="Nat. Ecol. Evol.">
        <title>Genome expansion and lineage-specific genetic innovations in the forest pathogenic fungi Armillaria.</title>
        <authorList>
            <person name="Sipos G."/>
            <person name="Prasanna A.N."/>
            <person name="Walter M.C."/>
            <person name="O'Connor E."/>
            <person name="Balint B."/>
            <person name="Krizsan K."/>
            <person name="Kiss B."/>
            <person name="Hess J."/>
            <person name="Varga T."/>
            <person name="Slot J."/>
            <person name="Riley R."/>
            <person name="Boka B."/>
            <person name="Rigling D."/>
            <person name="Barry K."/>
            <person name="Lee J."/>
            <person name="Mihaltcheva S."/>
            <person name="LaButti K."/>
            <person name="Lipzen A."/>
            <person name="Waldron R."/>
            <person name="Moloney N.M."/>
            <person name="Sperisen C."/>
            <person name="Kredics L."/>
            <person name="Vagvoelgyi C."/>
            <person name="Patrignani A."/>
            <person name="Fitzpatrick D."/>
            <person name="Nagy I."/>
            <person name="Doyle S."/>
            <person name="Anderson J.B."/>
            <person name="Grigoriev I.V."/>
            <person name="Gueldener U."/>
            <person name="Muensterkoetter M."/>
            <person name="Nagy L.G."/>
        </authorList>
    </citation>
    <scope>NUCLEOTIDE SEQUENCE [LARGE SCALE GENOMIC DNA]</scope>
    <source>
        <strain evidence="2">28-4</strain>
    </source>
</reference>
<sequence>MDRQTSRPVDPSDFLAQFIKDKEKLVVHPGTSRYTIGGVSACCLASLNFARSVLNREREGIQGAADIASVQTVEVGWRTSSSLLPMAGGNTCIYFQIGSI</sequence>
<keyword evidence="2" id="KW-1185">Reference proteome</keyword>
<proteinExistence type="predicted"/>
<dbReference type="AlphaFoldDB" id="A0A2H3BNJ4"/>
<dbReference type="EMBL" id="KZ293422">
    <property type="protein sequence ID" value="PBK72471.1"/>
    <property type="molecule type" value="Genomic_DNA"/>
</dbReference>
<evidence type="ECO:0000313" key="2">
    <source>
        <dbReference type="Proteomes" id="UP000218334"/>
    </source>
</evidence>
<dbReference type="Proteomes" id="UP000218334">
    <property type="component" value="Unassembled WGS sequence"/>
</dbReference>
<evidence type="ECO:0000313" key="1">
    <source>
        <dbReference type="EMBL" id="PBK72471.1"/>
    </source>
</evidence>